<dbReference type="Pfam" id="PF13240">
    <property type="entry name" value="Zn_Ribbon_1"/>
    <property type="match status" value="1"/>
</dbReference>
<dbReference type="InterPro" id="IPR026870">
    <property type="entry name" value="Zinc_ribbon_dom"/>
</dbReference>
<reference evidence="3" key="1">
    <citation type="submission" date="2022-04" db="EMBL/GenBank/DDBJ databases">
        <title>Whole genome sequence of Sphaerotilus sp. FB-5.</title>
        <authorList>
            <person name="Takeda M."/>
            <person name="Narihara S."/>
            <person name="Akimoto M."/>
            <person name="Akimoto R."/>
            <person name="Nishiyashiki S."/>
            <person name="Murakami T."/>
        </authorList>
    </citation>
    <scope>NUCLEOTIDE SEQUENCE</scope>
    <source>
        <strain evidence="3">FB-5</strain>
    </source>
</reference>
<evidence type="ECO:0000259" key="2">
    <source>
        <dbReference type="Pfam" id="PF13240"/>
    </source>
</evidence>
<organism evidence="3 4">
    <name type="scientific">Sphaerotilus microaerophilus</name>
    <dbReference type="NCBI Taxonomy" id="2914710"/>
    <lineage>
        <taxon>Bacteria</taxon>
        <taxon>Pseudomonadati</taxon>
        <taxon>Pseudomonadota</taxon>
        <taxon>Betaproteobacteria</taxon>
        <taxon>Burkholderiales</taxon>
        <taxon>Sphaerotilaceae</taxon>
        <taxon>Sphaerotilus</taxon>
    </lineage>
</organism>
<name>A0ABN6PJS0_9BURK</name>
<dbReference type="RefSeq" id="WP_251972195.1">
    <property type="nucleotide sequence ID" value="NZ_AP025730.1"/>
</dbReference>
<keyword evidence="1" id="KW-0812">Transmembrane</keyword>
<feature type="domain" description="Zinc-ribbon" evidence="2">
    <location>
        <begin position="5"/>
        <end position="26"/>
    </location>
</feature>
<protein>
    <recommendedName>
        <fullName evidence="2">Zinc-ribbon domain-containing protein</fullName>
    </recommendedName>
</protein>
<proteinExistence type="predicted"/>
<keyword evidence="4" id="KW-1185">Reference proteome</keyword>
<evidence type="ECO:0000313" key="4">
    <source>
        <dbReference type="Proteomes" id="UP001057498"/>
    </source>
</evidence>
<dbReference type="EMBL" id="AP025730">
    <property type="protein sequence ID" value="BDI03955.1"/>
    <property type="molecule type" value="Genomic_DNA"/>
</dbReference>
<evidence type="ECO:0000256" key="1">
    <source>
        <dbReference type="SAM" id="Phobius"/>
    </source>
</evidence>
<feature type="transmembrane region" description="Helical" evidence="1">
    <location>
        <begin position="38"/>
        <end position="57"/>
    </location>
</feature>
<evidence type="ECO:0000313" key="3">
    <source>
        <dbReference type="EMBL" id="BDI03955.1"/>
    </source>
</evidence>
<dbReference type="Proteomes" id="UP001057498">
    <property type="component" value="Chromosome"/>
</dbReference>
<gene>
    <name evidence="3" type="ORF">CATMQ487_09250</name>
</gene>
<keyword evidence="1" id="KW-0472">Membrane</keyword>
<accession>A0ABN6PJS0</accession>
<sequence length="130" mass="14025">MAMIKCSSCGNQISPKAATCPKCGHPNEKAKHLSGGQVIGYLFIAGALLWFFAGGGLDKRAAQEMQKIENQVAADAVNQYQIAKRQGNAIQVCVQAGLVSAAYLQAKDEPSYQQWKKTESEDCRRAGVPH</sequence>
<keyword evidence="1" id="KW-1133">Transmembrane helix</keyword>